<dbReference type="Proteomes" id="UP000274822">
    <property type="component" value="Unassembled WGS sequence"/>
</dbReference>
<keyword evidence="4 8" id="KW-0812">Transmembrane</keyword>
<keyword evidence="5" id="KW-0677">Repeat</keyword>
<sequence>MGSFVTNPVDIVKVRLQLQGEGMQKAANQNFARVALNMFRNEGPLSFYNGVTAGMLREATYSTIRFGAYDWFKNLAFRASGGTLNEKALVTKIAAGLASGMAGAVRIQAYNPSPTPRYRSVFSAFAEIYRSEGLAGLYRGVGPTTARAALVTASQLATYDHTKHWLIGQGVVKEGLPAHLASSVIAGFACSITSAPVDTIKVRYMNQPFDSATGRGLKYTSSFECVRKTVALEGPLALYKGFFMCWLRLGPHTIVSLIIFEQLRRISGINPI</sequence>
<dbReference type="PROSITE" id="PS50920">
    <property type="entry name" value="SOLCAR"/>
    <property type="match status" value="3"/>
</dbReference>
<evidence type="ECO:0000256" key="2">
    <source>
        <dbReference type="ARBA" id="ARBA00006375"/>
    </source>
</evidence>
<dbReference type="AlphaFoldDB" id="A0A433QXH7"/>
<comment type="subcellular location">
    <subcellularLocation>
        <location evidence="1">Membrane</location>
        <topology evidence="1">Multi-pass membrane protein</topology>
    </subcellularLocation>
</comment>
<reference evidence="10 11" key="1">
    <citation type="journal article" date="2018" name="New Phytol.">
        <title>Phylogenomics of Endogonaceae and evolution of mycorrhizas within Mucoromycota.</title>
        <authorList>
            <person name="Chang Y."/>
            <person name="Desiro A."/>
            <person name="Na H."/>
            <person name="Sandor L."/>
            <person name="Lipzen A."/>
            <person name="Clum A."/>
            <person name="Barry K."/>
            <person name="Grigoriev I.V."/>
            <person name="Martin F.M."/>
            <person name="Stajich J.E."/>
            <person name="Smith M.E."/>
            <person name="Bonito G."/>
            <person name="Spatafora J.W."/>
        </authorList>
    </citation>
    <scope>NUCLEOTIDE SEQUENCE [LARGE SCALE GENOMIC DNA]</scope>
    <source>
        <strain evidence="10 11">AD002</strain>
    </source>
</reference>
<evidence type="ECO:0000256" key="1">
    <source>
        <dbReference type="ARBA" id="ARBA00004141"/>
    </source>
</evidence>
<protein>
    <submittedName>
        <fullName evidence="10">Mitochondrial substrate carrier family protein ucpB</fullName>
    </submittedName>
</protein>
<proteinExistence type="inferred from homology"/>
<gene>
    <name evidence="10" type="ORF">BC938DRAFT_480043</name>
</gene>
<evidence type="ECO:0000256" key="3">
    <source>
        <dbReference type="ARBA" id="ARBA00022448"/>
    </source>
</evidence>
<dbReference type="InterPro" id="IPR050391">
    <property type="entry name" value="Mito_Metabolite_Transporter"/>
</dbReference>
<evidence type="ECO:0000256" key="4">
    <source>
        <dbReference type="ARBA" id="ARBA00022692"/>
    </source>
</evidence>
<keyword evidence="3 9" id="KW-0813">Transport</keyword>
<dbReference type="Pfam" id="PF00153">
    <property type="entry name" value="Mito_carr"/>
    <property type="match status" value="3"/>
</dbReference>
<dbReference type="InterPro" id="IPR023395">
    <property type="entry name" value="MCP_dom_sf"/>
</dbReference>
<name>A0A433QXH7_9FUNG</name>
<evidence type="ECO:0000256" key="5">
    <source>
        <dbReference type="ARBA" id="ARBA00022737"/>
    </source>
</evidence>
<evidence type="ECO:0000313" key="10">
    <source>
        <dbReference type="EMBL" id="RUS34510.1"/>
    </source>
</evidence>
<comment type="similarity">
    <text evidence="2 9">Belongs to the mitochondrial carrier (TC 2.A.29) family.</text>
</comment>
<dbReference type="PANTHER" id="PTHR45618">
    <property type="entry name" value="MITOCHONDRIAL DICARBOXYLATE CARRIER-RELATED"/>
    <property type="match status" value="1"/>
</dbReference>
<evidence type="ECO:0000256" key="9">
    <source>
        <dbReference type="RuleBase" id="RU000488"/>
    </source>
</evidence>
<keyword evidence="6" id="KW-1133">Transmembrane helix</keyword>
<evidence type="ECO:0000256" key="7">
    <source>
        <dbReference type="ARBA" id="ARBA00023136"/>
    </source>
</evidence>
<dbReference type="SUPFAM" id="SSF103506">
    <property type="entry name" value="Mitochondrial carrier"/>
    <property type="match status" value="1"/>
</dbReference>
<keyword evidence="7 8" id="KW-0472">Membrane</keyword>
<evidence type="ECO:0000256" key="6">
    <source>
        <dbReference type="ARBA" id="ARBA00022989"/>
    </source>
</evidence>
<evidence type="ECO:0000313" key="11">
    <source>
        <dbReference type="Proteomes" id="UP000274822"/>
    </source>
</evidence>
<feature type="repeat" description="Solcar" evidence="8">
    <location>
        <begin position="174"/>
        <end position="266"/>
    </location>
</feature>
<dbReference type="GO" id="GO:0016020">
    <property type="term" value="C:membrane"/>
    <property type="evidence" value="ECO:0007669"/>
    <property type="project" value="UniProtKB-SubCell"/>
</dbReference>
<dbReference type="InterPro" id="IPR018108">
    <property type="entry name" value="MCP_transmembrane"/>
</dbReference>
<keyword evidence="11" id="KW-1185">Reference proteome</keyword>
<dbReference type="Gene3D" id="1.50.40.10">
    <property type="entry name" value="Mitochondrial carrier domain"/>
    <property type="match status" value="1"/>
</dbReference>
<feature type="repeat" description="Solcar" evidence="8">
    <location>
        <begin position="1"/>
        <end position="75"/>
    </location>
</feature>
<feature type="repeat" description="Solcar" evidence="8">
    <location>
        <begin position="86"/>
        <end position="165"/>
    </location>
</feature>
<accession>A0A433QXH7</accession>
<evidence type="ECO:0000256" key="8">
    <source>
        <dbReference type="PROSITE-ProRule" id="PRU00282"/>
    </source>
</evidence>
<organism evidence="10 11">
    <name type="scientific">Jimgerdemannia flammicorona</name>
    <dbReference type="NCBI Taxonomy" id="994334"/>
    <lineage>
        <taxon>Eukaryota</taxon>
        <taxon>Fungi</taxon>
        <taxon>Fungi incertae sedis</taxon>
        <taxon>Mucoromycota</taxon>
        <taxon>Mucoromycotina</taxon>
        <taxon>Endogonomycetes</taxon>
        <taxon>Endogonales</taxon>
        <taxon>Endogonaceae</taxon>
        <taxon>Jimgerdemannia</taxon>
    </lineage>
</organism>
<dbReference type="EMBL" id="RBNJ01000448">
    <property type="protein sequence ID" value="RUS34510.1"/>
    <property type="molecule type" value="Genomic_DNA"/>
</dbReference>
<comment type="caution">
    <text evidence="10">The sequence shown here is derived from an EMBL/GenBank/DDBJ whole genome shotgun (WGS) entry which is preliminary data.</text>
</comment>